<dbReference type="EMBL" id="DACTUL010000025">
    <property type="protein sequence ID" value="HAT6345218.1"/>
    <property type="molecule type" value="Genomic_DNA"/>
</dbReference>
<comment type="caution">
    <text evidence="3">The sequence shown here is derived from an EMBL/GenBank/DDBJ whole genome shotgun (WGS) entry which is preliminary data.</text>
</comment>
<dbReference type="Pfam" id="PF03050">
    <property type="entry name" value="DDE_Tnp_IS66"/>
    <property type="match status" value="1"/>
</dbReference>
<feature type="domain" description="Transposase IS66 central" evidence="2">
    <location>
        <begin position="37"/>
        <end position="72"/>
    </location>
</feature>
<name>A0AAD3YL65_AERHY</name>
<dbReference type="InterPro" id="IPR052344">
    <property type="entry name" value="Transposase-related"/>
</dbReference>
<sequence>MRRRVWVVASAASRCAEQLRHGESHAVQPWSPGGANDDRRLPPDNNRVERQIRPVALQRANQLFVGSLRAGQRAVSVMSLVRSARPNGHDLYADLRDVLECLSTQLAKHMER</sequence>
<evidence type="ECO:0000256" key="1">
    <source>
        <dbReference type="SAM" id="MobiDB-lite"/>
    </source>
</evidence>
<dbReference type="InterPro" id="IPR004291">
    <property type="entry name" value="Transposase_IS66_central"/>
</dbReference>
<organism evidence="3 4">
    <name type="scientific">Aeromonas hydrophila</name>
    <dbReference type="NCBI Taxonomy" id="644"/>
    <lineage>
        <taxon>Bacteria</taxon>
        <taxon>Pseudomonadati</taxon>
        <taxon>Pseudomonadota</taxon>
        <taxon>Gammaproteobacteria</taxon>
        <taxon>Aeromonadales</taxon>
        <taxon>Aeromonadaceae</taxon>
        <taxon>Aeromonas</taxon>
    </lineage>
</organism>
<feature type="region of interest" description="Disordered" evidence="1">
    <location>
        <begin position="18"/>
        <end position="45"/>
    </location>
</feature>
<evidence type="ECO:0000313" key="3">
    <source>
        <dbReference type="EMBL" id="HAT6345218.1"/>
    </source>
</evidence>
<dbReference type="Proteomes" id="UP000859505">
    <property type="component" value="Unassembled WGS sequence"/>
</dbReference>
<feature type="compositionally biased region" description="Basic and acidic residues" evidence="1">
    <location>
        <begin position="36"/>
        <end position="45"/>
    </location>
</feature>
<gene>
    <name evidence="3" type="ORF">JAJ28_002980</name>
</gene>
<dbReference type="PANTHER" id="PTHR33678">
    <property type="entry name" value="BLL1576 PROTEIN"/>
    <property type="match status" value="1"/>
</dbReference>
<accession>A0AAD3YL65</accession>
<proteinExistence type="predicted"/>
<reference evidence="3" key="2">
    <citation type="submission" date="2020-01" db="EMBL/GenBank/DDBJ databases">
        <authorList>
            <consortium name="NCBI Pathogen Detection Project"/>
        </authorList>
    </citation>
    <scope>NUCLEOTIDE SEQUENCE</scope>
    <source>
        <strain evidence="3">OLC2673_Aeromonas</strain>
    </source>
</reference>
<evidence type="ECO:0000259" key="2">
    <source>
        <dbReference type="Pfam" id="PF03050"/>
    </source>
</evidence>
<protein>
    <submittedName>
        <fullName evidence="3">IS66 family transposase</fullName>
    </submittedName>
</protein>
<evidence type="ECO:0000313" key="4">
    <source>
        <dbReference type="Proteomes" id="UP000859505"/>
    </source>
</evidence>
<reference evidence="3" key="1">
    <citation type="journal article" date="2018" name="Genome Biol.">
        <title>SKESA: strategic k-mer extension for scrupulous assemblies.</title>
        <authorList>
            <person name="Souvorov A."/>
            <person name="Agarwala R."/>
            <person name="Lipman D.J."/>
        </authorList>
    </citation>
    <scope>NUCLEOTIDE SEQUENCE</scope>
    <source>
        <strain evidence="3">OLC2673_Aeromonas</strain>
    </source>
</reference>
<dbReference type="AlphaFoldDB" id="A0AAD3YL65"/>
<dbReference type="PANTHER" id="PTHR33678:SF1">
    <property type="entry name" value="BLL1576 PROTEIN"/>
    <property type="match status" value="1"/>
</dbReference>